<sequence>MFDQNSEVLTHISGHECSGAGYSSLPMVALNLEEQLKGFPGQRGRQCDGRVAVQPPRCRLVSWHQYYIWRQIPAESPLALILHPVLTLYLALITLNDMMHGTWLGMPEMSEDTEAGSTCGGSWKDTMPQKRQRLDFVLQSSPHYPSGAAEERCKSHERSGELDLNSCGIQHQQQQPQEAETRKHHLRAVHVLFLGPREELCTLTLLQELKLLLSGYPIVLHIHFIGPEVPCTFHGQEVTLPSAFPPSSLCRPTNKEDSQSLPCNIHEPVTLMSSACDMTRLHAEVPISPEAEGQPPSSLLSTEVENREDDPWGCWMKDVLGPSGCTSRKQCGKSQSTRETEDLQLVPSSSSWIRSCDGEQRSIEQEAGAFGGHQRWGWLSADEGQMHVSFWSGCLHEVYGSIRVRYPLTVDNTMLFAPNAGLAAYTSWIPTLRAIFEKTNRDSLATVGLHELSGICSVFTDYSREALHQAQSVAVHCGATSAVPLLVNPFRQPLKISTHGTALPSASNGFMLFIPPYCTP</sequence>
<dbReference type="OrthoDB" id="568441at2759"/>
<dbReference type="PANTHER" id="PTHR47570:SF1">
    <property type="entry name" value="ZINC ION BINDING PROTEIN"/>
    <property type="match status" value="1"/>
</dbReference>
<accession>A0A250XAG2</accession>
<gene>
    <name evidence="1" type="ORF">CEUSTIGMA_g7519.t1</name>
</gene>
<protein>
    <submittedName>
        <fullName evidence="1">Uncharacterized protein</fullName>
    </submittedName>
</protein>
<organism evidence="1 2">
    <name type="scientific">Chlamydomonas eustigma</name>
    <dbReference type="NCBI Taxonomy" id="1157962"/>
    <lineage>
        <taxon>Eukaryota</taxon>
        <taxon>Viridiplantae</taxon>
        <taxon>Chlorophyta</taxon>
        <taxon>core chlorophytes</taxon>
        <taxon>Chlorophyceae</taxon>
        <taxon>CS clade</taxon>
        <taxon>Chlamydomonadales</taxon>
        <taxon>Chlamydomonadaceae</taxon>
        <taxon>Chlamydomonas</taxon>
    </lineage>
</organism>
<name>A0A250XAG2_9CHLO</name>
<proteinExistence type="predicted"/>
<dbReference type="AlphaFoldDB" id="A0A250XAG2"/>
<evidence type="ECO:0000313" key="2">
    <source>
        <dbReference type="Proteomes" id="UP000232323"/>
    </source>
</evidence>
<evidence type="ECO:0000313" key="1">
    <source>
        <dbReference type="EMBL" id="GAX80081.1"/>
    </source>
</evidence>
<reference evidence="1 2" key="1">
    <citation type="submission" date="2017-08" db="EMBL/GenBank/DDBJ databases">
        <title>Acidophilic green algal genome provides insights into adaptation to an acidic environment.</title>
        <authorList>
            <person name="Hirooka S."/>
            <person name="Hirose Y."/>
            <person name="Kanesaki Y."/>
            <person name="Higuchi S."/>
            <person name="Fujiwara T."/>
            <person name="Onuma R."/>
            <person name="Era A."/>
            <person name="Ohbayashi R."/>
            <person name="Uzuka A."/>
            <person name="Nozaki H."/>
            <person name="Yoshikawa H."/>
            <person name="Miyagishima S.Y."/>
        </authorList>
    </citation>
    <scope>NUCLEOTIDE SEQUENCE [LARGE SCALE GENOMIC DNA]</scope>
    <source>
        <strain evidence="1 2">NIES-2499</strain>
    </source>
</reference>
<comment type="caution">
    <text evidence="1">The sequence shown here is derived from an EMBL/GenBank/DDBJ whole genome shotgun (WGS) entry which is preliminary data.</text>
</comment>
<dbReference type="EMBL" id="BEGY01000048">
    <property type="protein sequence ID" value="GAX80081.1"/>
    <property type="molecule type" value="Genomic_DNA"/>
</dbReference>
<dbReference type="STRING" id="1157962.A0A250XAG2"/>
<keyword evidence="2" id="KW-1185">Reference proteome</keyword>
<dbReference type="PANTHER" id="PTHR47570">
    <property type="entry name" value="ZINC ION BINDING PROTEIN"/>
    <property type="match status" value="1"/>
</dbReference>
<dbReference type="Proteomes" id="UP000232323">
    <property type="component" value="Unassembled WGS sequence"/>
</dbReference>